<dbReference type="RefSeq" id="WP_091486393.1">
    <property type="nucleotide sequence ID" value="NZ_FOTR01000019.1"/>
</dbReference>
<protein>
    <recommendedName>
        <fullName evidence="3">DUF3231 family protein</fullName>
    </recommendedName>
</protein>
<name>A0A1I4QYU7_9BACI</name>
<sequence>MGILSGDPKKQPLHYGEISNIWAYLFTAKGNYAAYQTFLNHCGDQDLKKQLEDGISLIKQESERIEEILKINGIALPPSPPERSYATLEDIPVGARFNDAEISAAISGNIAKSLVACSTIIGQCTREDIAMLFGQFHMNQAQAGAKILRLNKEKGWLVTPPLHTNIPTKN</sequence>
<proteinExistence type="predicted"/>
<dbReference type="InterPro" id="IPR021617">
    <property type="entry name" value="DUF3231"/>
</dbReference>
<reference evidence="2" key="1">
    <citation type="submission" date="2016-10" db="EMBL/GenBank/DDBJ databases">
        <authorList>
            <person name="Varghese N."/>
            <person name="Submissions S."/>
        </authorList>
    </citation>
    <scope>NUCLEOTIDE SEQUENCE [LARGE SCALE GENOMIC DNA]</scope>
    <source>
        <strain evidence="2">CGMCC 1.4250</strain>
    </source>
</reference>
<dbReference type="Proteomes" id="UP000198565">
    <property type="component" value="Unassembled WGS sequence"/>
</dbReference>
<evidence type="ECO:0000313" key="2">
    <source>
        <dbReference type="Proteomes" id="UP000198565"/>
    </source>
</evidence>
<gene>
    <name evidence="1" type="ORF">SAMN04487943_11914</name>
</gene>
<dbReference type="STRING" id="334253.SAMN04487943_11914"/>
<organism evidence="1 2">
    <name type="scientific">Gracilibacillus orientalis</name>
    <dbReference type="NCBI Taxonomy" id="334253"/>
    <lineage>
        <taxon>Bacteria</taxon>
        <taxon>Bacillati</taxon>
        <taxon>Bacillota</taxon>
        <taxon>Bacilli</taxon>
        <taxon>Bacillales</taxon>
        <taxon>Bacillaceae</taxon>
        <taxon>Gracilibacillus</taxon>
    </lineage>
</organism>
<dbReference type="InterPro" id="IPR012347">
    <property type="entry name" value="Ferritin-like"/>
</dbReference>
<evidence type="ECO:0008006" key="3">
    <source>
        <dbReference type="Google" id="ProtNLM"/>
    </source>
</evidence>
<dbReference type="AlphaFoldDB" id="A0A1I4QYU7"/>
<evidence type="ECO:0000313" key="1">
    <source>
        <dbReference type="EMBL" id="SFM45025.1"/>
    </source>
</evidence>
<dbReference type="OrthoDB" id="1934429at2"/>
<dbReference type="EMBL" id="FOTR01000019">
    <property type="protein sequence ID" value="SFM45025.1"/>
    <property type="molecule type" value="Genomic_DNA"/>
</dbReference>
<dbReference type="Gene3D" id="1.20.1260.10">
    <property type="match status" value="1"/>
</dbReference>
<dbReference type="Pfam" id="PF11553">
    <property type="entry name" value="DUF3231"/>
    <property type="match status" value="1"/>
</dbReference>
<keyword evidence="2" id="KW-1185">Reference proteome</keyword>
<accession>A0A1I4QYU7</accession>